<dbReference type="RefSeq" id="WP_163345138.1">
    <property type="nucleotide sequence ID" value="NZ_CP048409.1"/>
</dbReference>
<dbReference type="Pfam" id="PF03747">
    <property type="entry name" value="ADP_ribosyl_GH"/>
    <property type="match status" value="1"/>
</dbReference>
<reference evidence="1 2" key="1">
    <citation type="submission" date="2020-02" db="EMBL/GenBank/DDBJ databases">
        <title>Genome sequencing for Draconibacterium sp. strain M1.</title>
        <authorList>
            <person name="Park S.-J."/>
        </authorList>
    </citation>
    <scope>NUCLEOTIDE SEQUENCE [LARGE SCALE GENOMIC DNA]</scope>
    <source>
        <strain evidence="1 2">M1</strain>
    </source>
</reference>
<proteinExistence type="predicted"/>
<evidence type="ECO:0000313" key="1">
    <source>
        <dbReference type="EMBL" id="QIA07211.1"/>
    </source>
</evidence>
<name>A0A6C0RDI2_9BACT</name>
<keyword evidence="1" id="KW-0378">Hydrolase</keyword>
<dbReference type="SUPFAM" id="SSF101478">
    <property type="entry name" value="ADP-ribosylglycohydrolase"/>
    <property type="match status" value="1"/>
</dbReference>
<gene>
    <name evidence="1" type="ORF">G0Q07_05495</name>
</gene>
<dbReference type="Gene3D" id="1.10.4080.10">
    <property type="entry name" value="ADP-ribosylation/Crystallin J1"/>
    <property type="match status" value="1"/>
</dbReference>
<sequence>MKINFFLSYLLFLIVFGIITSCTKTSEIAPNPNLEYKNYTPKSTDKTINRNDYYKKLQGFWLGTCIANWTGLVTEMDKIGNIGEIKTGDFYTRNDWGKPDQPSIWGEGIPSDLSQNIDFVFADVDSIWGADDDTDIEYIYQELLLKYKTSFLTGAQIREGWLEHIRHEEENYLWVSNQMAFDLMKEGLMPPATGDPENNPEFEMIDAQLTTEIFGLFAPAQPDMAIRLAKLPIQNTARENSQWISEFYVTMFSLASAVDESLPLKEQLFWMAEQAKDRLPETSYSRKMYEYVKSKYNEDISWEQARDSVYSRYQVNEADGYDMTSRNLYCNACFAAGINFAASLVSLFYGEGDIVETIKIGTLCGWDSDNPTATWGGLIGFMIGKEGIEKAFGRKFSNRFNIQRTRVGFENNGVDTVENMALKGIWIIDRVVQEEMNGGVDLKNNRWYVPEF</sequence>
<dbReference type="EMBL" id="CP048409">
    <property type="protein sequence ID" value="QIA07211.1"/>
    <property type="molecule type" value="Genomic_DNA"/>
</dbReference>
<dbReference type="AlphaFoldDB" id="A0A6C0RDI2"/>
<dbReference type="KEGG" id="drc:G0Q07_05495"/>
<dbReference type="Proteomes" id="UP000474630">
    <property type="component" value="Chromosome"/>
</dbReference>
<accession>A0A6C0RDI2</accession>
<dbReference type="GO" id="GO:0016787">
    <property type="term" value="F:hydrolase activity"/>
    <property type="evidence" value="ECO:0007669"/>
    <property type="project" value="UniProtKB-KW"/>
</dbReference>
<dbReference type="InterPro" id="IPR005502">
    <property type="entry name" value="Ribosyl_crysJ1"/>
</dbReference>
<dbReference type="InterPro" id="IPR036705">
    <property type="entry name" value="Ribosyl_crysJ1_sf"/>
</dbReference>
<dbReference type="PROSITE" id="PS51257">
    <property type="entry name" value="PROKAR_LIPOPROTEIN"/>
    <property type="match status" value="1"/>
</dbReference>
<organism evidence="1 2">
    <name type="scientific">Draconibacterium halophilum</name>
    <dbReference type="NCBI Taxonomy" id="2706887"/>
    <lineage>
        <taxon>Bacteria</taxon>
        <taxon>Pseudomonadati</taxon>
        <taxon>Bacteroidota</taxon>
        <taxon>Bacteroidia</taxon>
        <taxon>Marinilabiliales</taxon>
        <taxon>Prolixibacteraceae</taxon>
        <taxon>Draconibacterium</taxon>
    </lineage>
</organism>
<keyword evidence="2" id="KW-1185">Reference proteome</keyword>
<protein>
    <submittedName>
        <fullName evidence="1">ADP-ribosylglycohydrolase family protein</fullName>
    </submittedName>
</protein>
<evidence type="ECO:0000313" key="2">
    <source>
        <dbReference type="Proteomes" id="UP000474630"/>
    </source>
</evidence>